<name>A0AAV1U2S9_9STRA</name>
<reference evidence="1" key="1">
    <citation type="submission" date="2024-01" db="EMBL/GenBank/DDBJ databases">
        <authorList>
            <person name="Webb A."/>
        </authorList>
    </citation>
    <scope>NUCLEOTIDE SEQUENCE</scope>
    <source>
        <strain evidence="1">Pm1</strain>
    </source>
</reference>
<evidence type="ECO:0000313" key="1">
    <source>
        <dbReference type="EMBL" id="CAK7927787.1"/>
    </source>
</evidence>
<dbReference type="EMBL" id="CAKLBY020000116">
    <property type="protein sequence ID" value="CAK7927787.1"/>
    <property type="molecule type" value="Genomic_DNA"/>
</dbReference>
<gene>
    <name evidence="1" type="ORF">PM001_LOCUS12937</name>
</gene>
<dbReference type="Proteomes" id="UP001162060">
    <property type="component" value="Unassembled WGS sequence"/>
</dbReference>
<sequence>MAEPISAVTLRPEELLLRHELSDRWRCKLLREHVDPTFELRQIEAGHHADSINEHQQKHYHQAADAYVATSLACHVD</sequence>
<accession>A0AAV1U2S9</accession>
<dbReference type="AlphaFoldDB" id="A0AAV1U2S9"/>
<comment type="caution">
    <text evidence="1">The sequence shown here is derived from an EMBL/GenBank/DDBJ whole genome shotgun (WGS) entry which is preliminary data.</text>
</comment>
<evidence type="ECO:0000313" key="2">
    <source>
        <dbReference type="Proteomes" id="UP001162060"/>
    </source>
</evidence>
<proteinExistence type="predicted"/>
<protein>
    <submittedName>
        <fullName evidence="1">Uncharacterized protein</fullName>
    </submittedName>
</protein>
<organism evidence="1 2">
    <name type="scientific">Peronospora matthiolae</name>
    <dbReference type="NCBI Taxonomy" id="2874970"/>
    <lineage>
        <taxon>Eukaryota</taxon>
        <taxon>Sar</taxon>
        <taxon>Stramenopiles</taxon>
        <taxon>Oomycota</taxon>
        <taxon>Peronosporomycetes</taxon>
        <taxon>Peronosporales</taxon>
        <taxon>Peronosporaceae</taxon>
        <taxon>Peronospora</taxon>
    </lineage>
</organism>